<keyword evidence="4 7" id="KW-0812">Transmembrane</keyword>
<evidence type="ECO:0000256" key="6">
    <source>
        <dbReference type="ARBA" id="ARBA00023136"/>
    </source>
</evidence>
<evidence type="ECO:0000256" key="5">
    <source>
        <dbReference type="ARBA" id="ARBA00022989"/>
    </source>
</evidence>
<dbReference type="PANTHER" id="PTHR33932:SF4">
    <property type="entry name" value="NA(+)_H(+) ANTIPORTER SUBUNIT B"/>
    <property type="match status" value="1"/>
</dbReference>
<reference evidence="9 10" key="1">
    <citation type="journal article" date="2017" name="Int. J. Syst. Evol. Microbiol.">
        <title>Marinicauda algicola sp. nov., isolated from a marine red alga Rhodosorus marinus.</title>
        <authorList>
            <person name="Jeong S.E."/>
            <person name="Jeon S.H."/>
            <person name="Chun B.H."/>
            <person name="Kim D.W."/>
            <person name="Jeon C.O."/>
        </authorList>
    </citation>
    <scope>NUCLEOTIDE SEQUENCE [LARGE SCALE GENOMIC DNA]</scope>
    <source>
        <strain evidence="9 10">JCM 31718</strain>
    </source>
</reference>
<dbReference type="PANTHER" id="PTHR33932">
    <property type="entry name" value="NA(+)/H(+) ANTIPORTER SUBUNIT B"/>
    <property type="match status" value="1"/>
</dbReference>
<evidence type="ECO:0000256" key="4">
    <source>
        <dbReference type="ARBA" id="ARBA00022692"/>
    </source>
</evidence>
<dbReference type="OrthoDB" id="2085045at2"/>
<comment type="subcellular location">
    <subcellularLocation>
        <location evidence="1">Cell membrane</location>
        <topology evidence="1">Multi-pass membrane protein</topology>
    </subcellularLocation>
</comment>
<accession>A0A4S2GZL1</accession>
<dbReference type="NCBIfam" id="NF009162">
    <property type="entry name" value="PRK12508.1"/>
    <property type="match status" value="1"/>
</dbReference>
<dbReference type="GO" id="GO:0005886">
    <property type="term" value="C:plasma membrane"/>
    <property type="evidence" value="ECO:0007669"/>
    <property type="project" value="UniProtKB-SubCell"/>
</dbReference>
<dbReference type="InterPro" id="IPR050622">
    <property type="entry name" value="CPA3_antiporter_subunitB"/>
</dbReference>
<comment type="caution">
    <text evidence="9">The sequence shown here is derived from an EMBL/GenBank/DDBJ whole genome shotgun (WGS) entry which is preliminary data.</text>
</comment>
<keyword evidence="6 7" id="KW-0472">Membrane</keyword>
<feature type="domain" description="Na+/H+ antiporter MnhB subunit-related protein" evidence="8">
    <location>
        <begin position="6"/>
        <end position="129"/>
    </location>
</feature>
<keyword evidence="3" id="KW-1003">Cell membrane</keyword>
<dbReference type="Proteomes" id="UP000308054">
    <property type="component" value="Unassembled WGS sequence"/>
</dbReference>
<dbReference type="InterPro" id="IPR007182">
    <property type="entry name" value="MnhB"/>
</dbReference>
<evidence type="ECO:0000256" key="1">
    <source>
        <dbReference type="ARBA" id="ARBA00004651"/>
    </source>
</evidence>
<sequence length="147" mass="15714">MSPHVVLKVVSKLLIPFIVVYGFYVHFHGEYSPGGGFQAGVILASALILYALIFGVEAARKAVPTAVVRVGFALGAIIYAGVGFASLLLGGEFLDYDVLHPDKAHHTGQVMGIILVEVGVLVTVTCVMIAIFYAFAGRPPEIPEEEW</sequence>
<dbReference type="EMBL" id="SRXW01000003">
    <property type="protein sequence ID" value="TGY88645.1"/>
    <property type="molecule type" value="Genomic_DNA"/>
</dbReference>
<name>A0A4S2GZL1_9PROT</name>
<proteinExistence type="inferred from homology"/>
<protein>
    <submittedName>
        <fullName evidence="9">Na(+)/H(+) antiporter subunit B</fullName>
    </submittedName>
</protein>
<feature type="transmembrane region" description="Helical" evidence="7">
    <location>
        <begin position="5"/>
        <end position="24"/>
    </location>
</feature>
<evidence type="ECO:0000259" key="8">
    <source>
        <dbReference type="Pfam" id="PF04039"/>
    </source>
</evidence>
<evidence type="ECO:0000256" key="7">
    <source>
        <dbReference type="SAM" id="Phobius"/>
    </source>
</evidence>
<keyword evidence="5 7" id="KW-1133">Transmembrane helix</keyword>
<feature type="transmembrane region" description="Helical" evidence="7">
    <location>
        <begin position="66"/>
        <end position="90"/>
    </location>
</feature>
<keyword evidence="10" id="KW-1185">Reference proteome</keyword>
<organism evidence="9 10">
    <name type="scientific">Marinicauda algicola</name>
    <dbReference type="NCBI Taxonomy" id="2029849"/>
    <lineage>
        <taxon>Bacteria</taxon>
        <taxon>Pseudomonadati</taxon>
        <taxon>Pseudomonadota</taxon>
        <taxon>Alphaproteobacteria</taxon>
        <taxon>Maricaulales</taxon>
        <taxon>Maricaulaceae</taxon>
        <taxon>Marinicauda</taxon>
    </lineage>
</organism>
<evidence type="ECO:0000313" key="10">
    <source>
        <dbReference type="Proteomes" id="UP000308054"/>
    </source>
</evidence>
<feature type="transmembrane region" description="Helical" evidence="7">
    <location>
        <begin position="110"/>
        <end position="135"/>
    </location>
</feature>
<gene>
    <name evidence="9" type="ORF">E5163_12040</name>
</gene>
<evidence type="ECO:0000256" key="3">
    <source>
        <dbReference type="ARBA" id="ARBA00022475"/>
    </source>
</evidence>
<dbReference type="RefSeq" id="WP_135996507.1">
    <property type="nucleotide sequence ID" value="NZ_CP071057.1"/>
</dbReference>
<evidence type="ECO:0000256" key="2">
    <source>
        <dbReference type="ARBA" id="ARBA00009425"/>
    </source>
</evidence>
<comment type="similarity">
    <text evidence="2">Belongs to the CPA3 antiporters (TC 2.A.63) subunit B family.</text>
</comment>
<dbReference type="AlphaFoldDB" id="A0A4S2GZL1"/>
<feature type="transmembrane region" description="Helical" evidence="7">
    <location>
        <begin position="36"/>
        <end position="54"/>
    </location>
</feature>
<dbReference type="Pfam" id="PF04039">
    <property type="entry name" value="MnhB"/>
    <property type="match status" value="1"/>
</dbReference>
<evidence type="ECO:0000313" key="9">
    <source>
        <dbReference type="EMBL" id="TGY88645.1"/>
    </source>
</evidence>